<evidence type="ECO:0000313" key="3">
    <source>
        <dbReference type="Proteomes" id="UP001219956"/>
    </source>
</evidence>
<sequence length="368" mass="41733">MSLRDLHIPSLEGARIQETIDLCIRQGYRYRDPDAPLSWQLISGESIQQKAPRAPAQAAVVIGHSGTGKTEAILRAFHCYPRQVITHDHFPNIVGPHYQMVWQTVDVPDSGKAADLAANLMISWDLTMQRWLPERLLRFEGRYGGSKRDGPTMLNEWRQVALTHFLGALHLDEVQNFFRLESKKTRQQKARTGEQRELKIIEDQCLKWMLSMTNTWQIPLIFSGTPDGVSALMKRLSNSQRLVSSGFHQMPRFATPMEPEFCQLFLKILFQYQYVQTPLTLTDGVAELIHRLTAGIPRLIIALWIAAHRIAFENSRDEMTTADLEHAASTYLAPVQDAVEALRSNDSGLSEFLCKRGLGYACGMRSSN</sequence>
<feature type="domain" description="ORC1/DEAH AAA+ ATPase" evidence="1">
    <location>
        <begin position="56"/>
        <end position="227"/>
    </location>
</feature>
<reference evidence="2 3" key="1">
    <citation type="submission" date="2023-01" db="EMBL/GenBank/DDBJ databases">
        <title>Novel species of the genus Vogesella isolated from rivers.</title>
        <authorList>
            <person name="Lu H."/>
        </authorList>
    </citation>
    <scope>NUCLEOTIDE SEQUENCE [LARGE SCALE GENOMIC DNA]</scope>
    <source>
        <strain evidence="2 3">DC21W</strain>
    </source>
</reference>
<dbReference type="InterPro" id="IPR027417">
    <property type="entry name" value="P-loop_NTPase"/>
</dbReference>
<dbReference type="RefSeq" id="WP_272751008.1">
    <property type="nucleotide sequence ID" value="NZ_JAQQLF010000005.1"/>
</dbReference>
<evidence type="ECO:0000313" key="2">
    <source>
        <dbReference type="EMBL" id="MDC7716611.1"/>
    </source>
</evidence>
<organism evidence="2 3">
    <name type="scientific">Vogesella aquatica</name>
    <dbReference type="NCBI Taxonomy" id="2984206"/>
    <lineage>
        <taxon>Bacteria</taxon>
        <taxon>Pseudomonadati</taxon>
        <taxon>Pseudomonadota</taxon>
        <taxon>Betaproteobacteria</taxon>
        <taxon>Neisseriales</taxon>
        <taxon>Chromobacteriaceae</taxon>
        <taxon>Vogesella</taxon>
    </lineage>
</organism>
<accession>A0ABT5IVL4</accession>
<dbReference type="InterPro" id="IPR049945">
    <property type="entry name" value="AAA_22"/>
</dbReference>
<protein>
    <submittedName>
        <fullName evidence="2">AAA family ATPase</fullName>
    </submittedName>
</protein>
<dbReference type="EMBL" id="JAQQLF010000005">
    <property type="protein sequence ID" value="MDC7716611.1"/>
    <property type="molecule type" value="Genomic_DNA"/>
</dbReference>
<proteinExistence type="predicted"/>
<comment type="caution">
    <text evidence="2">The sequence shown here is derived from an EMBL/GenBank/DDBJ whole genome shotgun (WGS) entry which is preliminary data.</text>
</comment>
<gene>
    <name evidence="2" type="ORF">PQU95_05215</name>
</gene>
<dbReference type="Proteomes" id="UP001219956">
    <property type="component" value="Unassembled WGS sequence"/>
</dbReference>
<dbReference type="Pfam" id="PF13401">
    <property type="entry name" value="AAA_22"/>
    <property type="match status" value="1"/>
</dbReference>
<dbReference type="SUPFAM" id="SSF52540">
    <property type="entry name" value="P-loop containing nucleoside triphosphate hydrolases"/>
    <property type="match status" value="1"/>
</dbReference>
<name>A0ABT5IVL4_9NEIS</name>
<evidence type="ECO:0000259" key="1">
    <source>
        <dbReference type="Pfam" id="PF13401"/>
    </source>
</evidence>
<keyword evidence="3" id="KW-1185">Reference proteome</keyword>